<dbReference type="AlphaFoldDB" id="A0A914YPX8"/>
<proteinExistence type="predicted"/>
<protein>
    <submittedName>
        <fullName evidence="3">Uncharacterized protein</fullName>
    </submittedName>
</protein>
<accession>A0A914YPX8</accession>
<keyword evidence="2" id="KW-1185">Reference proteome</keyword>
<organism evidence="2 3">
    <name type="scientific">Panagrolaimus superbus</name>
    <dbReference type="NCBI Taxonomy" id="310955"/>
    <lineage>
        <taxon>Eukaryota</taxon>
        <taxon>Metazoa</taxon>
        <taxon>Ecdysozoa</taxon>
        <taxon>Nematoda</taxon>
        <taxon>Chromadorea</taxon>
        <taxon>Rhabditida</taxon>
        <taxon>Tylenchina</taxon>
        <taxon>Panagrolaimomorpha</taxon>
        <taxon>Panagrolaimoidea</taxon>
        <taxon>Panagrolaimidae</taxon>
        <taxon>Panagrolaimus</taxon>
    </lineage>
</organism>
<feature type="compositionally biased region" description="Polar residues" evidence="1">
    <location>
        <begin position="103"/>
        <end position="133"/>
    </location>
</feature>
<feature type="compositionally biased region" description="Low complexity" evidence="1">
    <location>
        <begin position="75"/>
        <end position="86"/>
    </location>
</feature>
<feature type="region of interest" description="Disordered" evidence="1">
    <location>
        <begin position="215"/>
        <end position="239"/>
    </location>
</feature>
<sequence>MVETRSRTRTQQKVIVVDVPPKKKRPRRSTQSVTPSKKCENISRKRGHQNPSSPIPKKMRLDTNNGNDGKRKRSTSVSRSPPVVYDEIIEDDIIKDVDKPEDTQSPSKSPSVHSDAINTKPSNINMTTPENNRTSATTKLASIRRSQNIEPHQISSSSSWQNDNLPERMSYQSWSRKYYDLQDPFHLPPDLPIDKPAIIHSDRLFDDEHEMIFARESSTESVLPSPSSSLDSTISEESFEKSLPKKKQQGFFGNFCSIM</sequence>
<reference evidence="3" key="1">
    <citation type="submission" date="2022-11" db="UniProtKB">
        <authorList>
            <consortium name="WormBaseParasite"/>
        </authorList>
    </citation>
    <scope>IDENTIFICATION</scope>
</reference>
<evidence type="ECO:0000313" key="3">
    <source>
        <dbReference type="WBParaSite" id="PSU_v2.g21516.t1"/>
    </source>
</evidence>
<name>A0A914YPX8_9BILA</name>
<feature type="region of interest" description="Disordered" evidence="1">
    <location>
        <begin position="1"/>
        <end position="133"/>
    </location>
</feature>
<dbReference type="Proteomes" id="UP000887577">
    <property type="component" value="Unplaced"/>
</dbReference>
<evidence type="ECO:0000256" key="1">
    <source>
        <dbReference type="SAM" id="MobiDB-lite"/>
    </source>
</evidence>
<feature type="compositionally biased region" description="Basic and acidic residues" evidence="1">
    <location>
        <begin position="92"/>
        <end position="102"/>
    </location>
</feature>
<feature type="compositionally biased region" description="Low complexity" evidence="1">
    <location>
        <begin position="219"/>
        <end position="236"/>
    </location>
</feature>
<evidence type="ECO:0000313" key="2">
    <source>
        <dbReference type="Proteomes" id="UP000887577"/>
    </source>
</evidence>
<dbReference type="WBParaSite" id="PSU_v2.g21516.t1">
    <property type="protein sequence ID" value="PSU_v2.g21516.t1"/>
    <property type="gene ID" value="PSU_v2.g21516"/>
</dbReference>